<dbReference type="Proteomes" id="UP000008366">
    <property type="component" value="Unassembled WGS sequence"/>
</dbReference>
<dbReference type="OrthoDB" id="5148229at2"/>
<organism evidence="1 2">
    <name type="scientific">Kineosphaera limosa NBRC 100340</name>
    <dbReference type="NCBI Taxonomy" id="1184609"/>
    <lineage>
        <taxon>Bacteria</taxon>
        <taxon>Bacillati</taxon>
        <taxon>Actinomycetota</taxon>
        <taxon>Actinomycetes</taxon>
        <taxon>Micrococcales</taxon>
        <taxon>Dermatophilaceae</taxon>
        <taxon>Kineosphaera</taxon>
    </lineage>
</organism>
<evidence type="ECO:0000313" key="2">
    <source>
        <dbReference type="Proteomes" id="UP000008366"/>
    </source>
</evidence>
<sequence>MKPDWNTVEIELLDNVFYAFDAEKVRASDDLPRDGMLDSLSIVAILESLIEATGQEEEAFDDAQATDFRNLGAIRELYERI</sequence>
<dbReference type="RefSeq" id="WP_006590556.1">
    <property type="nucleotide sequence ID" value="NZ_BAHD01000001.1"/>
</dbReference>
<proteinExistence type="predicted"/>
<gene>
    <name evidence="1" type="ORF">KILIM_001_00250</name>
</gene>
<evidence type="ECO:0008006" key="3">
    <source>
        <dbReference type="Google" id="ProtNLM"/>
    </source>
</evidence>
<dbReference type="EMBL" id="BAHD01000001">
    <property type="protein sequence ID" value="GAB94023.1"/>
    <property type="molecule type" value="Genomic_DNA"/>
</dbReference>
<evidence type="ECO:0000313" key="1">
    <source>
        <dbReference type="EMBL" id="GAB94023.1"/>
    </source>
</evidence>
<keyword evidence="2" id="KW-1185">Reference proteome</keyword>
<accession>K6VCS6</accession>
<dbReference type="eggNOG" id="ENOG50329AP">
    <property type="taxonomic scope" value="Bacteria"/>
</dbReference>
<protein>
    <recommendedName>
        <fullName evidence="3">Carrier domain-containing protein</fullName>
    </recommendedName>
</protein>
<dbReference type="AlphaFoldDB" id="K6VCS6"/>
<dbReference type="STRING" id="1184609.KILIM_001_00250"/>
<reference evidence="1 2" key="1">
    <citation type="submission" date="2012-08" db="EMBL/GenBank/DDBJ databases">
        <title>Whole genome shotgun sequence of Kineosphaera limosa NBRC 100340.</title>
        <authorList>
            <person name="Yoshida I."/>
            <person name="Isaki S."/>
            <person name="Hosoyama A."/>
            <person name="Tsuchikane K."/>
            <person name="Katsumata H."/>
            <person name="Ando Y."/>
            <person name="Ohji S."/>
            <person name="Hamada M."/>
            <person name="Tamura T."/>
            <person name="Yamazoe A."/>
            <person name="Yamazaki S."/>
            <person name="Fujita N."/>
        </authorList>
    </citation>
    <scope>NUCLEOTIDE SEQUENCE [LARGE SCALE GENOMIC DNA]</scope>
    <source>
        <strain evidence="1 2">NBRC 100340</strain>
    </source>
</reference>
<name>K6VCS6_9MICO</name>
<comment type="caution">
    <text evidence="1">The sequence shown here is derived from an EMBL/GenBank/DDBJ whole genome shotgun (WGS) entry which is preliminary data.</text>
</comment>